<name>E6VA91_VARPE</name>
<evidence type="ECO:0000313" key="2">
    <source>
        <dbReference type="Proteomes" id="UP000008917"/>
    </source>
</evidence>
<dbReference type="RefSeq" id="WP_013542774.1">
    <property type="nucleotide sequence ID" value="NC_014931.1"/>
</dbReference>
<reference evidence="1 2" key="2">
    <citation type="journal article" date="2013" name="Genome Announc.">
        <title>Genome of the Root-Associated Plant Growth-Promoting Bacterium Variovorax paradoxus Strain EPS.</title>
        <authorList>
            <person name="Han J.I."/>
            <person name="Spain J.C."/>
            <person name="Leadbetter J.R."/>
            <person name="Ovchinnikova G."/>
            <person name="Goodwin L.A."/>
            <person name="Han C.S."/>
            <person name="Woyke T."/>
            <person name="Davenport K.W."/>
            <person name="Orwin P.M."/>
        </authorList>
    </citation>
    <scope>NUCLEOTIDE SEQUENCE [LARGE SCALE GENOMIC DNA]</scope>
    <source>
        <strain evidence="1 2">EPS</strain>
    </source>
</reference>
<dbReference type="KEGG" id="vpe:Varpa_4395"/>
<sequence length="67" mass="7105">MKTAAIRIHSIRPASGRSLVCVALCDGVGVLPQQRLLNQYPDSIQALQANLWDCADEDRVTPGGGSA</sequence>
<organism evidence="1 2">
    <name type="scientific">Variovorax paradoxus (strain EPS)</name>
    <dbReference type="NCBI Taxonomy" id="595537"/>
    <lineage>
        <taxon>Bacteria</taxon>
        <taxon>Pseudomonadati</taxon>
        <taxon>Pseudomonadota</taxon>
        <taxon>Betaproteobacteria</taxon>
        <taxon>Burkholderiales</taxon>
        <taxon>Comamonadaceae</taxon>
        <taxon>Variovorax</taxon>
    </lineage>
</organism>
<dbReference type="AlphaFoldDB" id="E6VA91"/>
<dbReference type="OrthoDB" id="8856953at2"/>
<dbReference type="HOGENOM" id="CLU_2811243_0_0_4"/>
<dbReference type="Proteomes" id="UP000008917">
    <property type="component" value="Chromosome"/>
</dbReference>
<accession>E6VA91</accession>
<evidence type="ECO:0000313" key="1">
    <source>
        <dbReference type="EMBL" id="ADU38563.1"/>
    </source>
</evidence>
<gene>
    <name evidence="1" type="ordered locus">Varpa_4395</name>
</gene>
<protein>
    <submittedName>
        <fullName evidence="1">Uncharacterized protein</fullName>
    </submittedName>
</protein>
<dbReference type="EMBL" id="CP002417">
    <property type="protein sequence ID" value="ADU38563.1"/>
    <property type="molecule type" value="Genomic_DNA"/>
</dbReference>
<reference evidence="2" key="1">
    <citation type="submission" date="2010-12" db="EMBL/GenBank/DDBJ databases">
        <title>Complete sequence of Variovorax paradoxus EPS.</title>
        <authorList>
            <consortium name="US DOE Joint Genome Institute"/>
            <person name="Lucas S."/>
            <person name="Copeland A."/>
            <person name="Lapidus A."/>
            <person name="Cheng J.-F."/>
            <person name="Goodwin L."/>
            <person name="Pitluck S."/>
            <person name="Teshima H."/>
            <person name="Detter J.C."/>
            <person name="Han C."/>
            <person name="Tapia R."/>
            <person name="Land M."/>
            <person name="Hauser L."/>
            <person name="Kyrpides N."/>
            <person name="Ivanova N."/>
            <person name="Ovchinnikova G."/>
            <person name="Orwin P."/>
            <person name="Han J.-I.G."/>
            <person name="Woyke T."/>
        </authorList>
    </citation>
    <scope>NUCLEOTIDE SEQUENCE [LARGE SCALE GENOMIC DNA]</scope>
    <source>
        <strain evidence="2">EPS</strain>
    </source>
</reference>
<proteinExistence type="predicted"/>